<evidence type="ECO:0000256" key="7">
    <source>
        <dbReference type="ARBA" id="ARBA00023010"/>
    </source>
</evidence>
<dbReference type="eggNOG" id="COG1826">
    <property type="taxonomic scope" value="Bacteria"/>
</dbReference>
<evidence type="ECO:0000256" key="8">
    <source>
        <dbReference type="ARBA" id="ARBA00023136"/>
    </source>
</evidence>
<sequence>MELFGIGWMEMIVIGLVALIVVGPARLPEAAQTIGNVIGYLSRQWKNIQQEIRQPVEGEITDIKGRFESTIREVTDIEPLSVKKKDHKPTEQTEQH</sequence>
<dbReference type="RefSeq" id="WP_009851075.1">
    <property type="nucleotide sequence ID" value="NZ_DS022295.1"/>
</dbReference>
<dbReference type="EMBL" id="AATS01000001">
    <property type="protein sequence ID" value="EAU55929.1"/>
    <property type="molecule type" value="Genomic_DNA"/>
</dbReference>
<accession>Q0F3L2</accession>
<dbReference type="Pfam" id="PF02416">
    <property type="entry name" value="TatA_B_E"/>
    <property type="match status" value="1"/>
</dbReference>
<dbReference type="InterPro" id="IPR003369">
    <property type="entry name" value="TatA/B/E"/>
</dbReference>
<dbReference type="NCBIfam" id="TIGR01410">
    <property type="entry name" value="tatB"/>
    <property type="match status" value="1"/>
</dbReference>
<dbReference type="InParanoid" id="Q0F3L2"/>
<keyword evidence="5" id="KW-0653">Protein transport</keyword>
<keyword evidence="10" id="KW-1185">Reference proteome</keyword>
<evidence type="ECO:0000256" key="2">
    <source>
        <dbReference type="ARBA" id="ARBA00022448"/>
    </source>
</evidence>
<keyword evidence="2" id="KW-0813">Transport</keyword>
<dbReference type="HOGENOM" id="CLU_086034_1_5_0"/>
<dbReference type="Gene3D" id="1.20.5.3310">
    <property type="match status" value="1"/>
</dbReference>
<comment type="subcellular location">
    <subcellularLocation>
        <location evidence="1">Membrane</location>
        <topology evidence="1">Single-pass membrane protein</topology>
    </subcellularLocation>
</comment>
<evidence type="ECO:0000313" key="10">
    <source>
        <dbReference type="Proteomes" id="UP000005297"/>
    </source>
</evidence>
<dbReference type="GO" id="GO:0008320">
    <property type="term" value="F:protein transmembrane transporter activity"/>
    <property type="evidence" value="ECO:0007669"/>
    <property type="project" value="InterPro"/>
</dbReference>
<evidence type="ECO:0008006" key="11">
    <source>
        <dbReference type="Google" id="ProtNLM"/>
    </source>
</evidence>
<dbReference type="InterPro" id="IPR018448">
    <property type="entry name" value="TatB"/>
</dbReference>
<dbReference type="GO" id="GO:0043953">
    <property type="term" value="P:protein transport by the Tat complex"/>
    <property type="evidence" value="ECO:0007669"/>
    <property type="project" value="InterPro"/>
</dbReference>
<evidence type="ECO:0000256" key="6">
    <source>
        <dbReference type="ARBA" id="ARBA00022989"/>
    </source>
</evidence>
<gene>
    <name evidence="9" type="ORF">SPV1_03893</name>
</gene>
<evidence type="ECO:0000256" key="3">
    <source>
        <dbReference type="ARBA" id="ARBA00022475"/>
    </source>
</evidence>
<dbReference type="Proteomes" id="UP000005297">
    <property type="component" value="Unassembled WGS sequence"/>
</dbReference>
<comment type="caution">
    <text evidence="9">The sequence shown here is derived from an EMBL/GenBank/DDBJ whole genome shotgun (WGS) entry which is preliminary data.</text>
</comment>
<dbReference type="STRING" id="314344.AL013_03995"/>
<dbReference type="AlphaFoldDB" id="Q0F3L2"/>
<dbReference type="PANTHER" id="PTHR33162">
    <property type="entry name" value="SEC-INDEPENDENT PROTEIN TRANSLOCASE PROTEIN TATA, CHLOROPLASTIC"/>
    <property type="match status" value="1"/>
</dbReference>
<organism evidence="9 10">
    <name type="scientific">Mariprofundus ferrooxydans PV-1</name>
    <dbReference type="NCBI Taxonomy" id="314345"/>
    <lineage>
        <taxon>Bacteria</taxon>
        <taxon>Pseudomonadati</taxon>
        <taxon>Pseudomonadota</taxon>
        <taxon>Candidatius Mariprofundia</taxon>
        <taxon>Mariprofundales</taxon>
        <taxon>Mariprofundaceae</taxon>
        <taxon>Mariprofundus</taxon>
    </lineage>
</organism>
<reference evidence="9 10" key="1">
    <citation type="submission" date="2006-09" db="EMBL/GenBank/DDBJ databases">
        <authorList>
            <person name="Emerson D."/>
            <person name="Ferriera S."/>
            <person name="Johnson J."/>
            <person name="Kravitz S."/>
            <person name="Halpern A."/>
            <person name="Remington K."/>
            <person name="Beeson K."/>
            <person name="Tran B."/>
            <person name="Rogers Y.-H."/>
            <person name="Friedman R."/>
            <person name="Venter J.C."/>
        </authorList>
    </citation>
    <scope>NUCLEOTIDE SEQUENCE [LARGE SCALE GENOMIC DNA]</scope>
    <source>
        <strain evidence="9 10">PV-1</strain>
    </source>
</reference>
<keyword evidence="8" id="KW-0472">Membrane</keyword>
<evidence type="ECO:0000256" key="4">
    <source>
        <dbReference type="ARBA" id="ARBA00022692"/>
    </source>
</evidence>
<evidence type="ECO:0000256" key="5">
    <source>
        <dbReference type="ARBA" id="ARBA00022927"/>
    </source>
</evidence>
<keyword evidence="7" id="KW-0811">Translocation</keyword>
<dbReference type="GO" id="GO:0016020">
    <property type="term" value="C:membrane"/>
    <property type="evidence" value="ECO:0007669"/>
    <property type="project" value="UniProtKB-SubCell"/>
</dbReference>
<keyword evidence="3" id="KW-1003">Cell membrane</keyword>
<keyword evidence="6" id="KW-1133">Transmembrane helix</keyword>
<protein>
    <recommendedName>
        <fullName evidence="11">Twin-arginine translocase subunit TatB</fullName>
    </recommendedName>
</protein>
<dbReference type="PRINTS" id="PR01506">
    <property type="entry name" value="TATBPROTEIN"/>
</dbReference>
<name>Q0F3L2_9PROT</name>
<dbReference type="PANTHER" id="PTHR33162:SF1">
    <property type="entry name" value="SEC-INDEPENDENT PROTEIN TRANSLOCASE PROTEIN TATA, CHLOROPLASTIC"/>
    <property type="match status" value="1"/>
</dbReference>
<keyword evidence="4" id="KW-0812">Transmembrane</keyword>
<evidence type="ECO:0000313" key="9">
    <source>
        <dbReference type="EMBL" id="EAU55929.1"/>
    </source>
</evidence>
<proteinExistence type="predicted"/>
<evidence type="ECO:0000256" key="1">
    <source>
        <dbReference type="ARBA" id="ARBA00004167"/>
    </source>
</evidence>